<dbReference type="PANTHER" id="PTHR35093">
    <property type="entry name" value="OUTER MEMBRANE PROTEIN NMB0088-RELATED"/>
    <property type="match status" value="1"/>
</dbReference>
<feature type="chain" id="PRO_5010551203" evidence="8">
    <location>
        <begin position="27"/>
        <end position="412"/>
    </location>
</feature>
<dbReference type="EMBL" id="LVVZ01000005">
    <property type="protein sequence ID" value="OKL45478.1"/>
    <property type="molecule type" value="Genomic_DNA"/>
</dbReference>
<feature type="signal peptide" evidence="8">
    <location>
        <begin position="1"/>
        <end position="26"/>
    </location>
</feature>
<evidence type="ECO:0000256" key="6">
    <source>
        <dbReference type="ARBA" id="ARBA00023136"/>
    </source>
</evidence>
<dbReference type="InterPro" id="IPR005017">
    <property type="entry name" value="OMPP1/FadL/TodX"/>
</dbReference>
<keyword evidence="6" id="KW-0472">Membrane</keyword>
<proteinExistence type="inferred from homology"/>
<keyword evidence="7" id="KW-0998">Cell outer membrane</keyword>
<comment type="similarity">
    <text evidence="2">Belongs to the OmpP1/FadL family.</text>
</comment>
<dbReference type="PANTHER" id="PTHR35093:SF8">
    <property type="entry name" value="OUTER MEMBRANE PROTEIN NMB0088-RELATED"/>
    <property type="match status" value="1"/>
</dbReference>
<accession>A0A1U7JLB2</accession>
<dbReference type="STRING" id="197461.A3843_03950"/>
<dbReference type="GO" id="GO:0009279">
    <property type="term" value="C:cell outer membrane"/>
    <property type="evidence" value="ECO:0007669"/>
    <property type="project" value="UniProtKB-SubCell"/>
</dbReference>
<evidence type="ECO:0000313" key="10">
    <source>
        <dbReference type="Proteomes" id="UP000185783"/>
    </source>
</evidence>
<keyword evidence="5 8" id="KW-0732">Signal</keyword>
<dbReference type="SUPFAM" id="SSF56935">
    <property type="entry name" value="Porins"/>
    <property type="match status" value="1"/>
</dbReference>
<dbReference type="RefSeq" id="WP_028480025.1">
    <property type="nucleotide sequence ID" value="NZ_LVVZ01000005.1"/>
</dbReference>
<evidence type="ECO:0000256" key="1">
    <source>
        <dbReference type="ARBA" id="ARBA00004571"/>
    </source>
</evidence>
<evidence type="ECO:0000256" key="7">
    <source>
        <dbReference type="ARBA" id="ARBA00023237"/>
    </source>
</evidence>
<evidence type="ECO:0000256" key="2">
    <source>
        <dbReference type="ARBA" id="ARBA00008163"/>
    </source>
</evidence>
<organism evidence="9 10">
    <name type="scientific">Pseudovibrio exalbescens</name>
    <dbReference type="NCBI Taxonomy" id="197461"/>
    <lineage>
        <taxon>Bacteria</taxon>
        <taxon>Pseudomonadati</taxon>
        <taxon>Pseudomonadota</taxon>
        <taxon>Alphaproteobacteria</taxon>
        <taxon>Hyphomicrobiales</taxon>
        <taxon>Stappiaceae</taxon>
        <taxon>Pseudovibrio</taxon>
    </lineage>
</organism>
<evidence type="ECO:0000313" key="9">
    <source>
        <dbReference type="EMBL" id="OKL45478.1"/>
    </source>
</evidence>
<protein>
    <submittedName>
        <fullName evidence="9">Uncharacterized protein</fullName>
    </submittedName>
</protein>
<dbReference type="GO" id="GO:0015483">
    <property type="term" value="F:long-chain fatty acid transporting porin activity"/>
    <property type="evidence" value="ECO:0007669"/>
    <property type="project" value="TreeGrafter"/>
</dbReference>
<comment type="subcellular location">
    <subcellularLocation>
        <location evidence="1">Cell outer membrane</location>
        <topology evidence="1">Multi-pass membrane protein</topology>
    </subcellularLocation>
</comment>
<keyword evidence="4" id="KW-0812">Transmembrane</keyword>
<name>A0A1U7JLB2_9HYPH</name>
<sequence>MTVLNRALGAALAAGTILGASGSAFATGWDVQGLNSYDLLFSNDKFVIQGQTSYVDRNVDFKNVNGTNRGGQPTSGTNSDDAIPNVWLYSVAVKANLFENIDFFARVDNPYIIREEPGFDWGGRYAIGETVADANGIDAMLSYKHAINDSSNLRIFGGIRAVDVTYEQNSAFNPVTTAVPALDRVASIDVETDGYEFGWRVGAAYEIPEMALRAKISYDSAIDIDLDGSFSTSGAVLNPLNGNPVIPALDTTAKASATLPQAVEASIESGIAPGWLVSLGVKWVDWSVLNELAVDFGPNAIGSAGSTRVLNYSDGWAVEAGVSHKLTDKLGVGGTLTWDQGIGGPYSDFWAFGLGGAYDVSDNVRLALGGRAVYKTAGDGVYQIDGSTPVTATYDYGSSWNFQLSSRLRVSF</sequence>
<evidence type="ECO:0000256" key="4">
    <source>
        <dbReference type="ARBA" id="ARBA00022692"/>
    </source>
</evidence>
<comment type="caution">
    <text evidence="9">The sequence shown here is derived from an EMBL/GenBank/DDBJ whole genome shotgun (WGS) entry which is preliminary data.</text>
</comment>
<dbReference type="AlphaFoldDB" id="A0A1U7JLB2"/>
<evidence type="ECO:0000256" key="5">
    <source>
        <dbReference type="ARBA" id="ARBA00022729"/>
    </source>
</evidence>
<evidence type="ECO:0000256" key="3">
    <source>
        <dbReference type="ARBA" id="ARBA00022452"/>
    </source>
</evidence>
<evidence type="ECO:0000256" key="8">
    <source>
        <dbReference type="SAM" id="SignalP"/>
    </source>
</evidence>
<dbReference type="Pfam" id="PF03349">
    <property type="entry name" value="Toluene_X"/>
    <property type="match status" value="1"/>
</dbReference>
<keyword evidence="10" id="KW-1185">Reference proteome</keyword>
<reference evidence="9 10" key="1">
    <citation type="submission" date="2016-03" db="EMBL/GenBank/DDBJ databases">
        <title>Genome sequence of Nesiotobacter sp. nov., a moderately halophilic alphaproteobacterium isolated from the Yellow Sea, China.</title>
        <authorList>
            <person name="Zhang G."/>
            <person name="Zhang R."/>
        </authorList>
    </citation>
    <scope>NUCLEOTIDE SEQUENCE [LARGE SCALE GENOMIC DNA]</scope>
    <source>
        <strain evidence="9 10">WB1-6</strain>
    </source>
</reference>
<gene>
    <name evidence="9" type="ORF">A3843_03950</name>
</gene>
<keyword evidence="3" id="KW-1134">Transmembrane beta strand</keyword>
<dbReference type="Proteomes" id="UP000185783">
    <property type="component" value="Unassembled WGS sequence"/>
</dbReference>
<dbReference type="Gene3D" id="2.40.160.60">
    <property type="entry name" value="Outer membrane protein transport protein (OMPP1/FadL/TodX)"/>
    <property type="match status" value="1"/>
</dbReference>